<dbReference type="EMBL" id="SRPY01000981">
    <property type="protein sequence ID" value="KAG5915464.1"/>
    <property type="molecule type" value="Genomic_DNA"/>
</dbReference>
<dbReference type="Proteomes" id="UP000811619">
    <property type="component" value="Unassembled WGS sequence"/>
</dbReference>
<sequence length="61" mass="6439">MSLAVQSGPGRVDDVVERKNNKVEQGAPDPVISLEPSVMGSWDLEATANRDAGRAVFGEKG</sequence>
<gene>
    <name evidence="2" type="ORF">E4U42_008050</name>
</gene>
<protein>
    <submittedName>
        <fullName evidence="2">Uncharacterized protein</fullName>
    </submittedName>
</protein>
<evidence type="ECO:0000256" key="1">
    <source>
        <dbReference type="SAM" id="MobiDB-lite"/>
    </source>
</evidence>
<proteinExistence type="predicted"/>
<feature type="region of interest" description="Disordered" evidence="1">
    <location>
        <begin position="1"/>
        <end position="35"/>
    </location>
</feature>
<reference evidence="2" key="1">
    <citation type="journal article" date="2020" name="bioRxiv">
        <title>Whole genome comparisons of ergot fungi reveals the divergence and evolution of species within the genus Claviceps are the result of varying mechanisms driving genome evolution and host range expansion.</title>
        <authorList>
            <person name="Wyka S.A."/>
            <person name="Mondo S.J."/>
            <person name="Liu M."/>
            <person name="Dettman J."/>
            <person name="Nalam V."/>
            <person name="Broders K.D."/>
        </authorList>
    </citation>
    <scope>NUCLEOTIDE SEQUENCE</scope>
    <source>
        <strain evidence="2">CCC 489</strain>
    </source>
</reference>
<dbReference type="AlphaFoldDB" id="A0A8K0J0Q1"/>
<organism evidence="2 3">
    <name type="scientific">Claviceps africana</name>
    <dbReference type="NCBI Taxonomy" id="83212"/>
    <lineage>
        <taxon>Eukaryota</taxon>
        <taxon>Fungi</taxon>
        <taxon>Dikarya</taxon>
        <taxon>Ascomycota</taxon>
        <taxon>Pezizomycotina</taxon>
        <taxon>Sordariomycetes</taxon>
        <taxon>Hypocreomycetidae</taxon>
        <taxon>Hypocreales</taxon>
        <taxon>Clavicipitaceae</taxon>
        <taxon>Claviceps</taxon>
    </lineage>
</organism>
<keyword evidence="3" id="KW-1185">Reference proteome</keyword>
<name>A0A8K0J0Q1_9HYPO</name>
<evidence type="ECO:0000313" key="2">
    <source>
        <dbReference type="EMBL" id="KAG5915464.1"/>
    </source>
</evidence>
<evidence type="ECO:0000313" key="3">
    <source>
        <dbReference type="Proteomes" id="UP000811619"/>
    </source>
</evidence>
<feature type="compositionally biased region" description="Basic and acidic residues" evidence="1">
    <location>
        <begin position="11"/>
        <end position="22"/>
    </location>
</feature>
<accession>A0A8K0J0Q1</accession>
<comment type="caution">
    <text evidence="2">The sequence shown here is derived from an EMBL/GenBank/DDBJ whole genome shotgun (WGS) entry which is preliminary data.</text>
</comment>